<name>B9KJ03_ANAMF</name>
<dbReference type="EMBL" id="CP001079">
    <property type="protein sequence ID" value="ACM49465.1"/>
    <property type="molecule type" value="Genomic_DNA"/>
</dbReference>
<dbReference type="AlphaFoldDB" id="B9KJ03"/>
<dbReference type="GO" id="GO:0003676">
    <property type="term" value="F:nucleic acid binding"/>
    <property type="evidence" value="ECO:0007669"/>
    <property type="project" value="InterPro"/>
</dbReference>
<accession>B9KJ03</accession>
<reference evidence="2 3" key="1">
    <citation type="journal article" date="2009" name="BMC Genomics">
        <title>Conservation in the face of diversity: multistrain analysis of an intracellular bacterium.</title>
        <authorList>
            <person name="Dark M.J."/>
            <person name="Herndon D.R."/>
            <person name="Kappmeyer L.S."/>
            <person name="Gonzales M.P."/>
            <person name="Nordeen E."/>
            <person name="Palmer G.H."/>
            <person name="Knowles D.P. Jr."/>
            <person name="Brayton K.A."/>
        </authorList>
    </citation>
    <scope>NUCLEOTIDE SEQUENCE [LARGE SCALE GENOMIC DNA]</scope>
    <source>
        <strain evidence="2 3">Florida</strain>
    </source>
</reference>
<dbReference type="InterPro" id="IPR012337">
    <property type="entry name" value="RNaseH-like_sf"/>
</dbReference>
<evidence type="ECO:0000259" key="1">
    <source>
        <dbReference type="Pfam" id="PF10108"/>
    </source>
</evidence>
<dbReference type="KEGG" id="amf:AMF_624"/>
<dbReference type="Gene3D" id="3.30.420.10">
    <property type="entry name" value="Ribonuclease H-like superfamily/Ribonuclease H"/>
    <property type="match status" value="1"/>
</dbReference>
<evidence type="ECO:0000313" key="2">
    <source>
        <dbReference type="EMBL" id="ACM49465.1"/>
    </source>
</evidence>
<dbReference type="InterPro" id="IPR019288">
    <property type="entry name" value="3'-5'_exonuclease_PolB-like"/>
</dbReference>
<dbReference type="SUPFAM" id="SSF53098">
    <property type="entry name" value="Ribonuclease H-like"/>
    <property type="match status" value="1"/>
</dbReference>
<protein>
    <recommendedName>
        <fullName evidence="1">Predicted 3'-5' exonuclease PolB-like domain-containing protein</fullName>
    </recommendedName>
</protein>
<dbReference type="HOGENOM" id="CLU_069554_0_0_5"/>
<evidence type="ECO:0000313" key="3">
    <source>
        <dbReference type="Proteomes" id="UP000007307"/>
    </source>
</evidence>
<dbReference type="eggNOG" id="COG3298">
    <property type="taxonomic scope" value="Bacteria"/>
</dbReference>
<keyword evidence="3" id="KW-1185">Reference proteome</keyword>
<dbReference type="Pfam" id="PF10108">
    <property type="entry name" value="DNA_pol_B_exo2"/>
    <property type="match status" value="1"/>
</dbReference>
<dbReference type="Proteomes" id="UP000007307">
    <property type="component" value="Chromosome"/>
</dbReference>
<proteinExistence type="predicted"/>
<dbReference type="InterPro" id="IPR036397">
    <property type="entry name" value="RNaseH_sf"/>
</dbReference>
<sequence>MRRIHTMLSSLLVFDIETIPDTDSCDSLVGRAVGGDVAAKREAMADYHLEVTNGQNPFLRQPFHKIVTISFLRADIRRDLGCEHFTLREIRSGGTVASTERELVRGFLGYLSAIKPRIVTFNGRTFDLPVIKYRAMVHGVQAGYLYNSGDKWNNYFQRYSTDWHCDLLDYLSDFGTSARVKMHEVCSVLNFPGKIGIDGSEVARMYDCGQLSEIRDYCESDVINTYLVYLRLMHHQGRVTSDSYNECIKDLLEYLQTSGNKHMLEFVAEWEKVCDGQFFMLGEEVS</sequence>
<feature type="domain" description="Predicted 3'-5' exonuclease PolB-like" evidence="1">
    <location>
        <begin position="56"/>
        <end position="270"/>
    </location>
</feature>
<dbReference type="CDD" id="cd05782">
    <property type="entry name" value="DNA_polB_like1_exo"/>
    <property type="match status" value="1"/>
</dbReference>
<organism evidence="2 3">
    <name type="scientific">Anaplasma marginale (strain Florida)</name>
    <dbReference type="NCBI Taxonomy" id="320483"/>
    <lineage>
        <taxon>Bacteria</taxon>
        <taxon>Pseudomonadati</taxon>
        <taxon>Pseudomonadota</taxon>
        <taxon>Alphaproteobacteria</taxon>
        <taxon>Rickettsiales</taxon>
        <taxon>Anaplasmataceae</taxon>
        <taxon>Anaplasma</taxon>
    </lineage>
</organism>
<dbReference type="STRING" id="320483.AMF_624"/>
<gene>
    <name evidence="2" type="ordered locus">AMF_624</name>
</gene>